<gene>
    <name evidence="7" type="ORF">CJ014_18005</name>
</gene>
<dbReference type="PROSITE" id="PS51071">
    <property type="entry name" value="HTH_RPIR"/>
    <property type="match status" value="1"/>
</dbReference>
<dbReference type="PROSITE" id="PS51464">
    <property type="entry name" value="SIS"/>
    <property type="match status" value="1"/>
</dbReference>
<keyword evidence="3" id="KW-0804">Transcription</keyword>
<dbReference type="InterPro" id="IPR009057">
    <property type="entry name" value="Homeodomain-like_sf"/>
</dbReference>
<dbReference type="Pfam" id="PF01380">
    <property type="entry name" value="SIS"/>
    <property type="match status" value="1"/>
</dbReference>
<dbReference type="InterPro" id="IPR036388">
    <property type="entry name" value="WH-like_DNA-bd_sf"/>
</dbReference>
<dbReference type="CDD" id="cd05013">
    <property type="entry name" value="SIS_RpiR"/>
    <property type="match status" value="1"/>
</dbReference>
<feature type="region of interest" description="Disordered" evidence="4">
    <location>
        <begin position="298"/>
        <end position="332"/>
    </location>
</feature>
<dbReference type="Pfam" id="PF01418">
    <property type="entry name" value="HTH_6"/>
    <property type="match status" value="1"/>
</dbReference>
<evidence type="ECO:0000256" key="2">
    <source>
        <dbReference type="ARBA" id="ARBA00023125"/>
    </source>
</evidence>
<keyword evidence="2" id="KW-0238">DNA-binding</keyword>
<evidence type="ECO:0000256" key="3">
    <source>
        <dbReference type="ARBA" id="ARBA00023163"/>
    </source>
</evidence>
<dbReference type="Gene3D" id="1.10.10.10">
    <property type="entry name" value="Winged helix-like DNA-binding domain superfamily/Winged helix DNA-binding domain"/>
    <property type="match status" value="1"/>
</dbReference>
<evidence type="ECO:0000259" key="6">
    <source>
        <dbReference type="PROSITE" id="PS51464"/>
    </source>
</evidence>
<protein>
    <recommendedName>
        <fullName evidence="9">RpiR family transcriptional regulator</fullName>
    </recommendedName>
</protein>
<dbReference type="GO" id="GO:1901135">
    <property type="term" value="P:carbohydrate derivative metabolic process"/>
    <property type="evidence" value="ECO:0007669"/>
    <property type="project" value="InterPro"/>
</dbReference>
<keyword evidence="1" id="KW-0805">Transcription regulation</keyword>
<proteinExistence type="predicted"/>
<feature type="compositionally biased region" description="Basic and acidic residues" evidence="4">
    <location>
        <begin position="299"/>
        <end position="315"/>
    </location>
</feature>
<comment type="caution">
    <text evidence="7">The sequence shown here is derived from an EMBL/GenBank/DDBJ whole genome shotgun (WGS) entry which is preliminary data.</text>
</comment>
<sequence length="332" mass="35910">MTNRERAGHPKDSGIRDPMAAAAHIRMLLPALSQGEQNVALWLLERGNLTNSPKIGEVAAALGISEAMVVKVARRLGYGGFKELRADLLAYYANLRVEIDEELRREDSIPQIVRKVFATERSALEEVESILDIDAIAEAARIFIRARHRDLYGVGGSATVCADASHKFLRIGIRSSVFSDAHLIAMSASLLEEGDAALVVSHSGESKDVILGAEVARASGAKVITITNSIASTLARNSDVVLCAPAKEAPLMGQNAAARIAQLAILDTMFICLAREDYETAERNLNKVLTSVAVYSTNDRGRTERRGTPRADKNSPDGVQPAKETARKRVEL</sequence>
<dbReference type="InterPro" id="IPR000281">
    <property type="entry name" value="HTH_RpiR"/>
</dbReference>
<dbReference type="GO" id="GO:0003677">
    <property type="term" value="F:DNA binding"/>
    <property type="evidence" value="ECO:0007669"/>
    <property type="project" value="UniProtKB-KW"/>
</dbReference>
<dbReference type="Gene3D" id="3.40.50.10490">
    <property type="entry name" value="Glucose-6-phosphate isomerase like protein, domain 1"/>
    <property type="match status" value="1"/>
</dbReference>
<organism evidence="7 8">
    <name type="scientific">Pleomorphomonas carboxyditropha</name>
    <dbReference type="NCBI Taxonomy" id="2023338"/>
    <lineage>
        <taxon>Bacteria</taxon>
        <taxon>Pseudomonadati</taxon>
        <taxon>Pseudomonadota</taxon>
        <taxon>Alphaproteobacteria</taxon>
        <taxon>Hyphomicrobiales</taxon>
        <taxon>Pleomorphomonadaceae</taxon>
        <taxon>Pleomorphomonas</taxon>
    </lineage>
</organism>
<feature type="domain" description="SIS" evidence="6">
    <location>
        <begin position="139"/>
        <end position="279"/>
    </location>
</feature>
<dbReference type="PANTHER" id="PTHR30514">
    <property type="entry name" value="GLUCOKINASE"/>
    <property type="match status" value="1"/>
</dbReference>
<dbReference type="GO" id="GO:0003700">
    <property type="term" value="F:DNA-binding transcription factor activity"/>
    <property type="evidence" value="ECO:0007669"/>
    <property type="project" value="InterPro"/>
</dbReference>
<dbReference type="AlphaFoldDB" id="A0A2G9WSX0"/>
<dbReference type="InterPro" id="IPR001347">
    <property type="entry name" value="SIS_dom"/>
</dbReference>
<evidence type="ECO:0008006" key="9">
    <source>
        <dbReference type="Google" id="ProtNLM"/>
    </source>
</evidence>
<dbReference type="InterPro" id="IPR035472">
    <property type="entry name" value="RpiR-like_SIS"/>
</dbReference>
<reference evidence="7 8" key="1">
    <citation type="submission" date="2017-08" db="EMBL/GenBank/DDBJ databases">
        <title>Pleomorphomonas carboxidotrophicus sp. nov., a new mesophilic hydrogenogenic carboxidotroph.</title>
        <authorList>
            <person name="Esquivel-Elizondo S."/>
            <person name="Krajmalnik-Brown R."/>
            <person name="Maldonado J."/>
        </authorList>
    </citation>
    <scope>NUCLEOTIDE SEQUENCE [LARGE SCALE GENOMIC DNA]</scope>
    <source>
        <strain evidence="7 8">SVCO-16</strain>
    </source>
</reference>
<dbReference type="SUPFAM" id="SSF46689">
    <property type="entry name" value="Homeodomain-like"/>
    <property type="match status" value="1"/>
</dbReference>
<feature type="domain" description="HTH rpiR-type" evidence="5">
    <location>
        <begin position="19"/>
        <end position="95"/>
    </location>
</feature>
<dbReference type="InterPro" id="IPR047640">
    <property type="entry name" value="RpiR-like"/>
</dbReference>
<evidence type="ECO:0000256" key="4">
    <source>
        <dbReference type="SAM" id="MobiDB-lite"/>
    </source>
</evidence>
<dbReference type="InterPro" id="IPR046348">
    <property type="entry name" value="SIS_dom_sf"/>
</dbReference>
<keyword evidence="8" id="KW-1185">Reference proteome</keyword>
<dbReference type="SUPFAM" id="SSF53697">
    <property type="entry name" value="SIS domain"/>
    <property type="match status" value="1"/>
</dbReference>
<name>A0A2G9WSX0_9HYPH</name>
<evidence type="ECO:0000256" key="1">
    <source>
        <dbReference type="ARBA" id="ARBA00023015"/>
    </source>
</evidence>
<dbReference type="PANTHER" id="PTHR30514:SF1">
    <property type="entry name" value="HTH-TYPE TRANSCRIPTIONAL REGULATOR HEXR-RELATED"/>
    <property type="match status" value="1"/>
</dbReference>
<accession>A0A2G9WSX0</accession>
<evidence type="ECO:0000259" key="5">
    <source>
        <dbReference type="PROSITE" id="PS51071"/>
    </source>
</evidence>
<evidence type="ECO:0000313" key="7">
    <source>
        <dbReference type="EMBL" id="PIO97796.1"/>
    </source>
</evidence>
<dbReference type="EMBL" id="NQVN01000014">
    <property type="protein sequence ID" value="PIO97796.1"/>
    <property type="molecule type" value="Genomic_DNA"/>
</dbReference>
<dbReference type="OrthoDB" id="8582409at2"/>
<dbReference type="Proteomes" id="UP000231070">
    <property type="component" value="Unassembled WGS sequence"/>
</dbReference>
<dbReference type="GO" id="GO:0097367">
    <property type="term" value="F:carbohydrate derivative binding"/>
    <property type="evidence" value="ECO:0007669"/>
    <property type="project" value="InterPro"/>
</dbReference>
<evidence type="ECO:0000313" key="8">
    <source>
        <dbReference type="Proteomes" id="UP000231070"/>
    </source>
</evidence>